<protein>
    <submittedName>
        <fullName evidence="2">Uncharacterized protein</fullName>
    </submittedName>
</protein>
<accession>A0A1V4K628</accession>
<feature type="region of interest" description="Disordered" evidence="1">
    <location>
        <begin position="72"/>
        <end position="92"/>
    </location>
</feature>
<feature type="region of interest" description="Disordered" evidence="1">
    <location>
        <begin position="142"/>
        <end position="163"/>
    </location>
</feature>
<evidence type="ECO:0000256" key="1">
    <source>
        <dbReference type="SAM" id="MobiDB-lite"/>
    </source>
</evidence>
<organism evidence="2 3">
    <name type="scientific">Patagioenas fasciata monilis</name>
    <dbReference type="NCBI Taxonomy" id="372326"/>
    <lineage>
        <taxon>Eukaryota</taxon>
        <taxon>Metazoa</taxon>
        <taxon>Chordata</taxon>
        <taxon>Craniata</taxon>
        <taxon>Vertebrata</taxon>
        <taxon>Euteleostomi</taxon>
        <taxon>Archelosauria</taxon>
        <taxon>Archosauria</taxon>
        <taxon>Dinosauria</taxon>
        <taxon>Saurischia</taxon>
        <taxon>Theropoda</taxon>
        <taxon>Coelurosauria</taxon>
        <taxon>Aves</taxon>
        <taxon>Neognathae</taxon>
        <taxon>Neoaves</taxon>
        <taxon>Columbimorphae</taxon>
        <taxon>Columbiformes</taxon>
        <taxon>Columbidae</taxon>
        <taxon>Patagioenas</taxon>
    </lineage>
</organism>
<evidence type="ECO:0000313" key="2">
    <source>
        <dbReference type="EMBL" id="OPJ79307.1"/>
    </source>
</evidence>
<dbReference type="AlphaFoldDB" id="A0A1V4K628"/>
<comment type="caution">
    <text evidence="2">The sequence shown here is derived from an EMBL/GenBank/DDBJ whole genome shotgun (WGS) entry which is preliminary data.</text>
</comment>
<name>A0A1V4K628_PATFA</name>
<dbReference type="Proteomes" id="UP000190648">
    <property type="component" value="Unassembled WGS sequence"/>
</dbReference>
<keyword evidence="3" id="KW-1185">Reference proteome</keyword>
<proteinExistence type="predicted"/>
<reference evidence="2 3" key="1">
    <citation type="submission" date="2016-02" db="EMBL/GenBank/DDBJ databases">
        <title>Band-tailed pigeon sequencing and assembly.</title>
        <authorList>
            <person name="Soares A.E."/>
            <person name="Novak B.J."/>
            <person name="Rice E.S."/>
            <person name="O'Connell B."/>
            <person name="Chang D."/>
            <person name="Weber S."/>
            <person name="Shapiro B."/>
        </authorList>
    </citation>
    <scope>NUCLEOTIDE SEQUENCE [LARGE SCALE GENOMIC DNA]</scope>
    <source>
        <strain evidence="2">BTP2013</strain>
        <tissue evidence="2">Blood</tissue>
    </source>
</reference>
<feature type="compositionally biased region" description="Polar residues" evidence="1">
    <location>
        <begin position="152"/>
        <end position="163"/>
    </location>
</feature>
<gene>
    <name evidence="2" type="ORF">AV530_005184</name>
</gene>
<dbReference type="EMBL" id="LSYS01004732">
    <property type="protein sequence ID" value="OPJ79307.1"/>
    <property type="molecule type" value="Genomic_DNA"/>
</dbReference>
<evidence type="ECO:0000313" key="3">
    <source>
        <dbReference type="Proteomes" id="UP000190648"/>
    </source>
</evidence>
<feature type="region of interest" description="Disordered" evidence="1">
    <location>
        <begin position="1"/>
        <end position="20"/>
    </location>
</feature>
<sequence>MVTCDPGSDAGTGHPPPYVWNERSEQPRVALPWPSGVISRRRTAAGITEPRKLQTIQDPSVFRPALRPRVFLQGKGSPADSDKSWMVVGGKMSHPQEHPCLVTMPASGSNTSVVTKYHSPSSTGFMAARIRVQNGFGSPSSATILGPETRSGPCQVSGAGTVT</sequence>